<comment type="caution">
    <text evidence="1">The sequence shown here is derived from an EMBL/GenBank/DDBJ whole genome shotgun (WGS) entry which is preliminary data.</text>
</comment>
<dbReference type="EMBL" id="VYXP01000002">
    <property type="protein sequence ID" value="KAA9133245.1"/>
    <property type="molecule type" value="Genomic_DNA"/>
</dbReference>
<evidence type="ECO:0000313" key="2">
    <source>
        <dbReference type="Proteomes" id="UP000325372"/>
    </source>
</evidence>
<dbReference type="RefSeq" id="WP_150862803.1">
    <property type="nucleotide sequence ID" value="NZ_VYXP01000002.1"/>
</dbReference>
<sequence length="200" mass="22234">MSHQRLFWVALAALALMLAWRWDHRPIEHPPGVLAPAIPVQQAAGGSVFAVDDYILTRRARFEIRARVLGKERYRLGQGADLSPVDLALGWGPMSDSAVLDGIKVSQSGRWYYLRWEREPPLAADVLMGHSGNMHMVPATSYEAKALKGVRPGQVVTLKGYLVDVDHENGFRWRTSLSRDDLGDGACEIVYVESVIVEEA</sequence>
<evidence type="ECO:0000313" key="1">
    <source>
        <dbReference type="EMBL" id="KAA9133245.1"/>
    </source>
</evidence>
<reference evidence="1 2" key="1">
    <citation type="submission" date="2019-09" db="EMBL/GenBank/DDBJ databases">
        <title>Wenzhouxiangella sp. Genome sequencing and assembly.</title>
        <authorList>
            <person name="Zhang R."/>
        </authorList>
    </citation>
    <scope>NUCLEOTIDE SEQUENCE [LARGE SCALE GENOMIC DNA]</scope>
    <source>
        <strain evidence="1 2">W260</strain>
    </source>
</reference>
<proteinExistence type="predicted"/>
<organism evidence="1 2">
    <name type="scientific">Marinihelvus fidelis</name>
    <dbReference type="NCBI Taxonomy" id="2613842"/>
    <lineage>
        <taxon>Bacteria</taxon>
        <taxon>Pseudomonadati</taxon>
        <taxon>Pseudomonadota</taxon>
        <taxon>Gammaproteobacteria</taxon>
        <taxon>Chromatiales</taxon>
        <taxon>Wenzhouxiangellaceae</taxon>
        <taxon>Marinihelvus</taxon>
    </lineage>
</organism>
<dbReference type="AlphaFoldDB" id="A0A5N0TDZ7"/>
<gene>
    <name evidence="1" type="ORF">F3N42_02490</name>
</gene>
<protein>
    <submittedName>
        <fullName evidence="1">Uncharacterized protein</fullName>
    </submittedName>
</protein>
<dbReference type="Proteomes" id="UP000325372">
    <property type="component" value="Unassembled WGS sequence"/>
</dbReference>
<name>A0A5N0TDZ7_9GAMM</name>
<keyword evidence="2" id="KW-1185">Reference proteome</keyword>
<accession>A0A5N0TDZ7</accession>